<evidence type="ECO:0000259" key="6">
    <source>
        <dbReference type="PROSITE" id="PS50089"/>
    </source>
</evidence>
<dbReference type="InterPro" id="IPR013083">
    <property type="entry name" value="Znf_RING/FYVE/PHD"/>
</dbReference>
<evidence type="ECO:0000313" key="8">
    <source>
        <dbReference type="EnsemblMetazoa" id="Aqu2.1.29220_001"/>
    </source>
</evidence>
<name>A0A1X7UML2_AMPQE</name>
<dbReference type="SUPFAM" id="SSF49599">
    <property type="entry name" value="TRAF domain-like"/>
    <property type="match status" value="1"/>
</dbReference>
<dbReference type="InParanoid" id="A0A1X7UML2"/>
<dbReference type="InterPro" id="IPR001841">
    <property type="entry name" value="Znf_RING"/>
</dbReference>
<evidence type="ECO:0000256" key="2">
    <source>
        <dbReference type="ARBA" id="ARBA00022771"/>
    </source>
</evidence>
<dbReference type="GO" id="GO:0008270">
    <property type="term" value="F:zinc ion binding"/>
    <property type="evidence" value="ECO:0007669"/>
    <property type="project" value="UniProtKB-KW"/>
</dbReference>
<keyword evidence="2 4" id="KW-0863">Zinc-finger</keyword>
<organism evidence="8">
    <name type="scientific">Amphimedon queenslandica</name>
    <name type="common">Sponge</name>
    <dbReference type="NCBI Taxonomy" id="400682"/>
    <lineage>
        <taxon>Eukaryota</taxon>
        <taxon>Metazoa</taxon>
        <taxon>Porifera</taxon>
        <taxon>Demospongiae</taxon>
        <taxon>Heteroscleromorpha</taxon>
        <taxon>Haplosclerida</taxon>
        <taxon>Niphatidae</taxon>
        <taxon>Amphimedon</taxon>
    </lineage>
</organism>
<evidence type="ECO:0000259" key="7">
    <source>
        <dbReference type="PROSITE" id="PS50145"/>
    </source>
</evidence>
<feature type="zinc finger region" description="TRAF-type" evidence="4">
    <location>
        <begin position="103"/>
        <end position="156"/>
    </location>
</feature>
<feature type="coiled-coil region" evidence="5">
    <location>
        <begin position="230"/>
        <end position="264"/>
    </location>
</feature>
<dbReference type="PROSITE" id="PS50089">
    <property type="entry name" value="ZF_RING_2"/>
    <property type="match status" value="1"/>
</dbReference>
<evidence type="ECO:0000256" key="5">
    <source>
        <dbReference type="SAM" id="Coils"/>
    </source>
</evidence>
<feature type="domain" description="TRAF-type" evidence="7">
    <location>
        <begin position="103"/>
        <end position="156"/>
    </location>
</feature>
<protein>
    <recommendedName>
        <fullName evidence="9">RING-type domain-containing protein</fullName>
    </recommendedName>
</protein>
<evidence type="ECO:0000256" key="4">
    <source>
        <dbReference type="PROSITE-ProRule" id="PRU00207"/>
    </source>
</evidence>
<dbReference type="Gene3D" id="3.30.40.10">
    <property type="entry name" value="Zinc/RING finger domain, C3HC4 (zinc finger)"/>
    <property type="match status" value="1"/>
</dbReference>
<dbReference type="AlphaFoldDB" id="A0A1X7UML2"/>
<accession>A0A1X7UML2</accession>
<dbReference type="PROSITE" id="PS50145">
    <property type="entry name" value="ZF_TRAF"/>
    <property type="match status" value="1"/>
</dbReference>
<dbReference type="InterPro" id="IPR001293">
    <property type="entry name" value="Znf_TRAF"/>
</dbReference>
<dbReference type="PANTHER" id="PTHR10131:SF94">
    <property type="entry name" value="TNF RECEPTOR-ASSOCIATED FACTOR 4"/>
    <property type="match status" value="1"/>
</dbReference>
<keyword evidence="1 4" id="KW-0479">Metal-binding</keyword>
<feature type="domain" description="RING-type" evidence="6">
    <location>
        <begin position="23"/>
        <end position="62"/>
    </location>
</feature>
<dbReference type="SUPFAM" id="SSF57850">
    <property type="entry name" value="RING/U-box"/>
    <property type="match status" value="1"/>
</dbReference>
<evidence type="ECO:0000256" key="1">
    <source>
        <dbReference type="ARBA" id="ARBA00022723"/>
    </source>
</evidence>
<proteinExistence type="predicted"/>
<reference evidence="8" key="1">
    <citation type="submission" date="2017-05" db="UniProtKB">
        <authorList>
            <consortium name="EnsemblMetazoa"/>
        </authorList>
    </citation>
    <scope>IDENTIFICATION</scope>
</reference>
<dbReference type="PANTHER" id="PTHR10131">
    <property type="entry name" value="TNF RECEPTOR ASSOCIATED FACTOR"/>
    <property type="match status" value="1"/>
</dbReference>
<evidence type="ECO:0000256" key="3">
    <source>
        <dbReference type="ARBA" id="ARBA00022833"/>
    </source>
</evidence>
<keyword evidence="5" id="KW-0175">Coiled coil</keyword>
<dbReference type="eggNOG" id="KOG0297">
    <property type="taxonomic scope" value="Eukaryota"/>
</dbReference>
<sequence length="415" mass="47217">MAQLSKKELFLVKELPEHLDIECPVCLNILTDPHLVSCCGNHFCGPCIERVRASNRSCPMCKEKEYQAMADKKCSRIINGLEVYCSNKEKGCQWKGELKNMSTHLNKEMREGECQYEGVKCRYEKCQESKQRRYLKYHEDEECLQCPFQCQYCSSKGTFLSITKDHYEEYRQYPVTCLNKCDVPQASPTAHVEPVDCVFSEAGCNDNPSCKSVHVHTADTKHRTLLAGACGQSNKENEKIKEELKENSDKIKEMKKDIEPLKEEDAHFNNDCVRSTSADDSYLLLPVVLTLRSGTVHFYTSACGQHMSARVMEGCFLVLSELGSVTEYLLLLAFHKGNFDELKPKLPTIFAAFRDKDTPLIVGTEATYEQLPHDILNSIEWRSLGDDDTVPQGVMKIKLGRYSVYGSDTVKIYTQ</sequence>
<dbReference type="GO" id="GO:0043122">
    <property type="term" value="P:regulation of canonical NF-kappaB signal transduction"/>
    <property type="evidence" value="ECO:0007669"/>
    <property type="project" value="TreeGrafter"/>
</dbReference>
<keyword evidence="3 4" id="KW-0862">Zinc</keyword>
<dbReference type="EnsemblMetazoa" id="Aqu2.1.29220_001">
    <property type="protein sequence ID" value="Aqu2.1.29220_001"/>
    <property type="gene ID" value="Aqu2.1.29220"/>
</dbReference>
<evidence type="ECO:0008006" key="9">
    <source>
        <dbReference type="Google" id="ProtNLM"/>
    </source>
</evidence>